<dbReference type="Pfam" id="PF00096">
    <property type="entry name" value="zf-C2H2"/>
    <property type="match status" value="5"/>
</dbReference>
<dbReference type="AlphaFoldDB" id="A0A668T4H3"/>
<evidence type="ECO:0000256" key="7">
    <source>
        <dbReference type="ARBA" id="ARBA00023015"/>
    </source>
</evidence>
<evidence type="ECO:0000256" key="10">
    <source>
        <dbReference type="ARBA" id="ARBA00023242"/>
    </source>
</evidence>
<evidence type="ECO:0000259" key="13">
    <source>
        <dbReference type="PROSITE" id="PS50157"/>
    </source>
</evidence>
<dbReference type="FunFam" id="3.30.160.60:FF:002104">
    <property type="entry name" value="Si:ch211-266d19.4"/>
    <property type="match status" value="1"/>
</dbReference>
<accession>A0A668T4H3</accession>
<organism evidence="14 15">
    <name type="scientific">Oreochromis aureus</name>
    <name type="common">Israeli tilapia</name>
    <name type="synonym">Chromis aureus</name>
    <dbReference type="NCBI Taxonomy" id="47969"/>
    <lineage>
        <taxon>Eukaryota</taxon>
        <taxon>Metazoa</taxon>
        <taxon>Chordata</taxon>
        <taxon>Craniata</taxon>
        <taxon>Vertebrata</taxon>
        <taxon>Euteleostomi</taxon>
        <taxon>Actinopterygii</taxon>
        <taxon>Neopterygii</taxon>
        <taxon>Teleostei</taxon>
        <taxon>Neoteleostei</taxon>
        <taxon>Acanthomorphata</taxon>
        <taxon>Ovalentaria</taxon>
        <taxon>Cichlomorphae</taxon>
        <taxon>Cichliformes</taxon>
        <taxon>Cichlidae</taxon>
        <taxon>African cichlids</taxon>
        <taxon>Pseudocrenilabrinae</taxon>
        <taxon>Oreochromini</taxon>
        <taxon>Oreochromis</taxon>
    </lineage>
</organism>
<proteinExistence type="inferred from homology"/>
<name>A0A668T4H3_OREAU</name>
<evidence type="ECO:0000256" key="11">
    <source>
        <dbReference type="PROSITE-ProRule" id="PRU00042"/>
    </source>
</evidence>
<dbReference type="FunFam" id="3.30.160.60:FF:000100">
    <property type="entry name" value="Zinc finger 45-like"/>
    <property type="match status" value="1"/>
</dbReference>
<evidence type="ECO:0000256" key="9">
    <source>
        <dbReference type="ARBA" id="ARBA00023163"/>
    </source>
</evidence>
<gene>
    <name evidence="14" type="primary">LOC116326581</name>
</gene>
<evidence type="ECO:0000313" key="14">
    <source>
        <dbReference type="Ensembl" id="ENSOABP00000021845.2"/>
    </source>
</evidence>
<dbReference type="GO" id="GO:0005634">
    <property type="term" value="C:nucleus"/>
    <property type="evidence" value="ECO:0007669"/>
    <property type="project" value="UniProtKB-SubCell"/>
</dbReference>
<keyword evidence="9" id="KW-0804">Transcription</keyword>
<dbReference type="SMART" id="SM00355">
    <property type="entry name" value="ZnF_C2H2"/>
    <property type="match status" value="6"/>
</dbReference>
<evidence type="ECO:0000256" key="2">
    <source>
        <dbReference type="ARBA" id="ARBA00006991"/>
    </source>
</evidence>
<dbReference type="Ensembl" id="ENSOABT00000022488.2">
    <property type="protein sequence ID" value="ENSOABP00000021845.2"/>
    <property type="gene ID" value="ENSOABG00000010554.2"/>
</dbReference>
<keyword evidence="7" id="KW-0805">Transcription regulation</keyword>
<keyword evidence="8" id="KW-0238">DNA-binding</keyword>
<evidence type="ECO:0000256" key="1">
    <source>
        <dbReference type="ARBA" id="ARBA00004123"/>
    </source>
</evidence>
<feature type="region of interest" description="Disordered" evidence="12">
    <location>
        <begin position="161"/>
        <end position="237"/>
    </location>
</feature>
<keyword evidence="3" id="KW-0479">Metal-binding</keyword>
<dbReference type="Proteomes" id="UP000472276">
    <property type="component" value="Unassembled WGS sequence"/>
</dbReference>
<dbReference type="FunFam" id="3.30.160.60:FF:000218">
    <property type="entry name" value="Zinc finger protein 10"/>
    <property type="match status" value="1"/>
</dbReference>
<dbReference type="PANTHER" id="PTHR23235">
    <property type="entry name" value="KRUEPPEL-LIKE TRANSCRIPTION FACTOR"/>
    <property type="match status" value="1"/>
</dbReference>
<protein>
    <recommendedName>
        <fullName evidence="13">C2H2-type domain-containing protein</fullName>
    </recommendedName>
</protein>
<reference evidence="14" key="2">
    <citation type="submission" date="2025-09" db="UniProtKB">
        <authorList>
            <consortium name="Ensembl"/>
        </authorList>
    </citation>
    <scope>IDENTIFICATION</scope>
</reference>
<feature type="domain" description="C2H2-type" evidence="13">
    <location>
        <begin position="320"/>
        <end position="347"/>
    </location>
</feature>
<keyword evidence="10" id="KW-0539">Nucleus</keyword>
<evidence type="ECO:0000256" key="5">
    <source>
        <dbReference type="ARBA" id="ARBA00022771"/>
    </source>
</evidence>
<dbReference type="FunFam" id="3.30.160.60:FF:000671">
    <property type="entry name" value="Zinc finger protein 26"/>
    <property type="match status" value="1"/>
</dbReference>
<sequence>MESVSSPSVLGCKHLSICLVDCMKTPGVLRPEPEAPSSDLPVLTLRELSISLVDCMKTPVLNSDDNHSSLELKLKEEDEQLGREYEGSKLELHPVWQDSGVGPEIHLYKEEEENKNNISVETKPEEVARSDGTTLVFQENAGGTKGMAWLIQCSELSESVETAALGPSSEEEMDATLQQSQEEDALSDRMETAQQDTEAEEAEDAETPKSGAPSCVSSTNENQTENQQEAASEPRHHRCEHCGKSFARKSNVLRHQRHNCSRTKSTEDSDQLEQETFSCSRCILTFDTKRGLKLHELCHKENSESHEGKESNEVQRERPHTCTQCNKSFYVLYTLRQHLLTHTGEKSYHCEVCGKQFGREGTLKEHMLIHTGEKPYKCDQCGKTCARRGDLRIHMLSHSEERPHNCSQCGKSFKQLFKLRKHERIHTGSRQRTRWMPM</sequence>
<feature type="compositionally biased region" description="Polar residues" evidence="12">
    <location>
        <begin position="215"/>
        <end position="230"/>
    </location>
</feature>
<dbReference type="PROSITE" id="PS50157">
    <property type="entry name" value="ZINC_FINGER_C2H2_2"/>
    <property type="match status" value="6"/>
</dbReference>
<reference evidence="14" key="1">
    <citation type="submission" date="2025-08" db="UniProtKB">
        <authorList>
            <consortium name="Ensembl"/>
        </authorList>
    </citation>
    <scope>IDENTIFICATION</scope>
</reference>
<feature type="domain" description="C2H2-type" evidence="13">
    <location>
        <begin position="237"/>
        <end position="265"/>
    </location>
</feature>
<evidence type="ECO:0000256" key="12">
    <source>
        <dbReference type="SAM" id="MobiDB-lite"/>
    </source>
</evidence>
<evidence type="ECO:0000256" key="8">
    <source>
        <dbReference type="ARBA" id="ARBA00023125"/>
    </source>
</evidence>
<dbReference type="Gene3D" id="3.30.160.60">
    <property type="entry name" value="Classic Zinc Finger"/>
    <property type="match status" value="5"/>
</dbReference>
<feature type="domain" description="C2H2-type" evidence="13">
    <location>
        <begin position="348"/>
        <end position="375"/>
    </location>
</feature>
<keyword evidence="5 11" id="KW-0863">Zinc-finger</keyword>
<keyword evidence="6" id="KW-0862">Zinc</keyword>
<dbReference type="SUPFAM" id="SSF57667">
    <property type="entry name" value="beta-beta-alpha zinc fingers"/>
    <property type="match status" value="3"/>
</dbReference>
<dbReference type="GO" id="GO:0008270">
    <property type="term" value="F:zinc ion binding"/>
    <property type="evidence" value="ECO:0007669"/>
    <property type="project" value="UniProtKB-KW"/>
</dbReference>
<dbReference type="InterPro" id="IPR036236">
    <property type="entry name" value="Znf_C2H2_sf"/>
</dbReference>
<evidence type="ECO:0000313" key="15">
    <source>
        <dbReference type="Proteomes" id="UP000472276"/>
    </source>
</evidence>
<comment type="similarity">
    <text evidence="2">Belongs to the krueppel C2H2-type zinc-finger protein family.</text>
</comment>
<keyword evidence="4" id="KW-0677">Repeat</keyword>
<evidence type="ECO:0000256" key="6">
    <source>
        <dbReference type="ARBA" id="ARBA00022833"/>
    </source>
</evidence>
<feature type="domain" description="C2H2-type" evidence="13">
    <location>
        <begin position="376"/>
        <end position="403"/>
    </location>
</feature>
<dbReference type="InterPro" id="IPR013087">
    <property type="entry name" value="Znf_C2H2_type"/>
</dbReference>
<feature type="domain" description="C2H2-type" evidence="13">
    <location>
        <begin position="277"/>
        <end position="304"/>
    </location>
</feature>
<dbReference type="FunFam" id="3.30.160.60:FF:000240">
    <property type="entry name" value="Zinc finger protein 250"/>
    <property type="match status" value="1"/>
</dbReference>
<comment type="subcellular location">
    <subcellularLocation>
        <location evidence="1">Nucleus</location>
    </subcellularLocation>
</comment>
<feature type="domain" description="C2H2-type" evidence="13">
    <location>
        <begin position="404"/>
        <end position="431"/>
    </location>
</feature>
<dbReference type="PROSITE" id="PS00028">
    <property type="entry name" value="ZINC_FINGER_C2H2_1"/>
    <property type="match status" value="5"/>
</dbReference>
<dbReference type="GO" id="GO:0003677">
    <property type="term" value="F:DNA binding"/>
    <property type="evidence" value="ECO:0007669"/>
    <property type="project" value="UniProtKB-KW"/>
</dbReference>
<keyword evidence="15" id="KW-1185">Reference proteome</keyword>
<evidence type="ECO:0000256" key="3">
    <source>
        <dbReference type="ARBA" id="ARBA00022723"/>
    </source>
</evidence>
<evidence type="ECO:0000256" key="4">
    <source>
        <dbReference type="ARBA" id="ARBA00022737"/>
    </source>
</evidence>